<evidence type="ECO:0000256" key="1">
    <source>
        <dbReference type="ARBA" id="ARBA00003709"/>
    </source>
</evidence>
<evidence type="ECO:0000256" key="10">
    <source>
        <dbReference type="ARBA" id="ARBA00023069"/>
    </source>
</evidence>
<evidence type="ECO:0000256" key="5">
    <source>
        <dbReference type="ARBA" id="ARBA00014515"/>
    </source>
</evidence>
<evidence type="ECO:0000256" key="6">
    <source>
        <dbReference type="ARBA" id="ARBA00022554"/>
    </source>
</evidence>
<dbReference type="PANTHER" id="PTHR13306">
    <property type="entry name" value="TRANSMEMBRANE PROTEIN 138"/>
    <property type="match status" value="1"/>
</dbReference>
<dbReference type="GO" id="GO:0005929">
    <property type="term" value="C:cilium"/>
    <property type="evidence" value="ECO:0007669"/>
    <property type="project" value="UniProtKB-SubCell"/>
</dbReference>
<comment type="similarity">
    <text evidence="4">Belongs to the TMEM138 family.</text>
</comment>
<dbReference type="Proteomes" id="UP001372834">
    <property type="component" value="Unassembled WGS sequence"/>
</dbReference>
<keyword evidence="13" id="KW-0966">Cell projection</keyword>
<dbReference type="GO" id="GO:0030030">
    <property type="term" value="P:cell projection organization"/>
    <property type="evidence" value="ECO:0007669"/>
    <property type="project" value="UniProtKB-KW"/>
</dbReference>
<organism evidence="15 16">
    <name type="scientific">Polyplax serrata</name>
    <name type="common">Common mouse louse</name>
    <dbReference type="NCBI Taxonomy" id="468196"/>
    <lineage>
        <taxon>Eukaryota</taxon>
        <taxon>Metazoa</taxon>
        <taxon>Ecdysozoa</taxon>
        <taxon>Arthropoda</taxon>
        <taxon>Hexapoda</taxon>
        <taxon>Insecta</taxon>
        <taxon>Pterygota</taxon>
        <taxon>Neoptera</taxon>
        <taxon>Paraneoptera</taxon>
        <taxon>Psocodea</taxon>
        <taxon>Troctomorpha</taxon>
        <taxon>Phthiraptera</taxon>
        <taxon>Anoplura</taxon>
        <taxon>Polyplacidae</taxon>
        <taxon>Polyplax</taxon>
    </lineage>
</organism>
<comment type="subcellular location">
    <subcellularLocation>
        <location evidence="3">Cell projection</location>
        <location evidence="3">Cilium</location>
    </subcellularLocation>
    <subcellularLocation>
        <location evidence="2">Vacuole membrane</location>
        <topology evidence="2">Multi-pass membrane protein</topology>
    </subcellularLocation>
</comment>
<dbReference type="AlphaFoldDB" id="A0AAN8SD67"/>
<dbReference type="PANTHER" id="PTHR13306:SF6">
    <property type="entry name" value="TRANSMEMBRANE PROTEIN 138"/>
    <property type="match status" value="1"/>
</dbReference>
<sequence length="161" mass="19072">MSYSVRYTFLLSTQTLLIIADILLNALSEFARPKPELQLVTFVFQDVFIVISLTVTLISFFSTYVFQAGLVELLFDRFRLAILISVFYLIVTIVLHAWLLTVRWNHPLQFNWSDSLSSYFIFQRMFSPVYYYSTKRAILRISDPRFYQNLEWISRKVSHNS</sequence>
<accession>A0AAN8SD67</accession>
<evidence type="ECO:0000313" key="16">
    <source>
        <dbReference type="Proteomes" id="UP001372834"/>
    </source>
</evidence>
<evidence type="ECO:0000256" key="9">
    <source>
        <dbReference type="ARBA" id="ARBA00022989"/>
    </source>
</evidence>
<evidence type="ECO:0000313" key="15">
    <source>
        <dbReference type="EMBL" id="KAK6644748.1"/>
    </source>
</evidence>
<keyword evidence="7 14" id="KW-0812">Transmembrane</keyword>
<dbReference type="GO" id="GO:0005774">
    <property type="term" value="C:vacuolar membrane"/>
    <property type="evidence" value="ECO:0007669"/>
    <property type="project" value="UniProtKB-SubCell"/>
</dbReference>
<dbReference type="Pfam" id="PF14935">
    <property type="entry name" value="TMEM138"/>
    <property type="match status" value="1"/>
</dbReference>
<comment type="caution">
    <text evidence="15">The sequence shown here is derived from an EMBL/GenBank/DDBJ whole genome shotgun (WGS) entry which is preliminary data.</text>
</comment>
<evidence type="ECO:0000256" key="12">
    <source>
        <dbReference type="ARBA" id="ARBA00023180"/>
    </source>
</evidence>
<keyword evidence="11 14" id="KW-0472">Membrane</keyword>
<evidence type="ECO:0000256" key="4">
    <source>
        <dbReference type="ARBA" id="ARBA00010572"/>
    </source>
</evidence>
<evidence type="ECO:0000256" key="11">
    <source>
        <dbReference type="ARBA" id="ARBA00023136"/>
    </source>
</evidence>
<feature type="transmembrane region" description="Helical" evidence="14">
    <location>
        <begin position="7"/>
        <end position="27"/>
    </location>
</feature>
<evidence type="ECO:0000256" key="3">
    <source>
        <dbReference type="ARBA" id="ARBA00004138"/>
    </source>
</evidence>
<keyword evidence="10" id="KW-0969">Cilium</keyword>
<feature type="transmembrane region" description="Helical" evidence="14">
    <location>
        <begin position="78"/>
        <end position="100"/>
    </location>
</feature>
<name>A0AAN8SD67_POLSC</name>
<keyword evidence="12" id="KW-0325">Glycoprotein</keyword>
<keyword evidence="9 14" id="KW-1133">Transmembrane helix</keyword>
<protein>
    <recommendedName>
        <fullName evidence="5">Transmembrane protein 138</fullName>
    </recommendedName>
</protein>
<evidence type="ECO:0000256" key="13">
    <source>
        <dbReference type="ARBA" id="ARBA00023273"/>
    </source>
</evidence>
<feature type="transmembrane region" description="Helical" evidence="14">
    <location>
        <begin position="47"/>
        <end position="66"/>
    </location>
</feature>
<keyword evidence="8" id="KW-0970">Cilium biogenesis/degradation</keyword>
<evidence type="ECO:0000256" key="2">
    <source>
        <dbReference type="ARBA" id="ARBA00004128"/>
    </source>
</evidence>
<comment type="function">
    <text evidence="1">Required for ciliogenesis.</text>
</comment>
<evidence type="ECO:0000256" key="8">
    <source>
        <dbReference type="ARBA" id="ARBA00022794"/>
    </source>
</evidence>
<gene>
    <name evidence="15" type="ORF">RUM43_001021</name>
</gene>
<evidence type="ECO:0000256" key="7">
    <source>
        <dbReference type="ARBA" id="ARBA00022692"/>
    </source>
</evidence>
<dbReference type="InterPro" id="IPR024133">
    <property type="entry name" value="TM_138"/>
</dbReference>
<evidence type="ECO:0000256" key="14">
    <source>
        <dbReference type="SAM" id="Phobius"/>
    </source>
</evidence>
<reference evidence="15 16" key="1">
    <citation type="submission" date="2023-10" db="EMBL/GenBank/DDBJ databases">
        <title>Genomes of two closely related lineages of the louse Polyplax serrata with different host specificities.</title>
        <authorList>
            <person name="Martinu J."/>
            <person name="Tarabai H."/>
            <person name="Stefka J."/>
            <person name="Hypsa V."/>
        </authorList>
    </citation>
    <scope>NUCLEOTIDE SEQUENCE [LARGE SCALE GENOMIC DNA]</scope>
    <source>
        <strain evidence="15">HR10_N</strain>
    </source>
</reference>
<proteinExistence type="inferred from homology"/>
<dbReference type="EMBL" id="JAWJWE010000001">
    <property type="protein sequence ID" value="KAK6644748.1"/>
    <property type="molecule type" value="Genomic_DNA"/>
</dbReference>
<keyword evidence="6" id="KW-0926">Vacuole</keyword>